<evidence type="ECO:0000313" key="14">
    <source>
        <dbReference type="Ensembl" id="ENSECRP00000024271.1"/>
    </source>
</evidence>
<dbReference type="GO" id="GO:0005634">
    <property type="term" value="C:nucleus"/>
    <property type="evidence" value="ECO:0007669"/>
    <property type="project" value="UniProtKB-SubCell"/>
</dbReference>
<dbReference type="PROSITE" id="PS00028">
    <property type="entry name" value="ZINC_FINGER_C2H2_1"/>
    <property type="match status" value="8"/>
</dbReference>
<dbReference type="PROSITE" id="PS50157">
    <property type="entry name" value="ZINC_FINGER_C2H2_2"/>
    <property type="match status" value="8"/>
</dbReference>
<dbReference type="GeneTree" id="ENSGT00940000162179"/>
<feature type="domain" description="C2H2-type" evidence="13">
    <location>
        <begin position="326"/>
        <end position="353"/>
    </location>
</feature>
<dbReference type="GO" id="GO:0001228">
    <property type="term" value="F:DNA-binding transcription activator activity, RNA polymerase II-specific"/>
    <property type="evidence" value="ECO:0007669"/>
    <property type="project" value="TreeGrafter"/>
</dbReference>
<name>A0A8C4SYX1_ERPCA</name>
<feature type="domain" description="C2H2-type" evidence="13">
    <location>
        <begin position="242"/>
        <end position="269"/>
    </location>
</feature>
<evidence type="ECO:0000256" key="2">
    <source>
        <dbReference type="ARBA" id="ARBA00006991"/>
    </source>
</evidence>
<dbReference type="FunFam" id="3.30.160.60:FF:002063">
    <property type="entry name" value="RB associated KRAB zinc finger"/>
    <property type="match status" value="1"/>
</dbReference>
<dbReference type="SUPFAM" id="SSF57667">
    <property type="entry name" value="beta-beta-alpha zinc fingers"/>
    <property type="match status" value="4"/>
</dbReference>
<dbReference type="PANTHER" id="PTHR24393:SF151">
    <property type="entry name" value="C2H2-TYPE DOMAIN-CONTAINING PROTEIN"/>
    <property type="match status" value="1"/>
</dbReference>
<evidence type="ECO:0000256" key="3">
    <source>
        <dbReference type="ARBA" id="ARBA00022723"/>
    </source>
</evidence>
<keyword evidence="6" id="KW-0862">Zinc</keyword>
<dbReference type="GO" id="GO:0000978">
    <property type="term" value="F:RNA polymerase II cis-regulatory region sequence-specific DNA binding"/>
    <property type="evidence" value="ECO:0007669"/>
    <property type="project" value="TreeGrafter"/>
</dbReference>
<dbReference type="AlphaFoldDB" id="A0A8C4SYX1"/>
<comment type="subcellular location">
    <subcellularLocation>
        <location evidence="1">Nucleus</location>
    </subcellularLocation>
</comment>
<dbReference type="SMART" id="SM00355">
    <property type="entry name" value="ZnF_C2H2"/>
    <property type="match status" value="8"/>
</dbReference>
<protein>
    <submittedName>
        <fullName evidence="14">Zinc finger protein 664-like</fullName>
    </submittedName>
</protein>
<evidence type="ECO:0000256" key="9">
    <source>
        <dbReference type="ARBA" id="ARBA00023163"/>
    </source>
</evidence>
<dbReference type="Pfam" id="PF00096">
    <property type="entry name" value="zf-C2H2"/>
    <property type="match status" value="8"/>
</dbReference>
<reference evidence="14" key="1">
    <citation type="submission" date="2025-08" db="UniProtKB">
        <authorList>
            <consortium name="Ensembl"/>
        </authorList>
    </citation>
    <scope>IDENTIFICATION</scope>
</reference>
<dbReference type="FunFam" id="3.30.160.60:FF:000188">
    <property type="entry name" value="Zinc finger protein 787"/>
    <property type="match status" value="1"/>
</dbReference>
<proteinExistence type="inferred from homology"/>
<dbReference type="InterPro" id="IPR036236">
    <property type="entry name" value="Znf_C2H2_sf"/>
</dbReference>
<keyword evidence="9" id="KW-0804">Transcription</keyword>
<evidence type="ECO:0000256" key="8">
    <source>
        <dbReference type="ARBA" id="ARBA00023125"/>
    </source>
</evidence>
<keyword evidence="15" id="KW-1185">Reference proteome</keyword>
<keyword evidence="10" id="KW-0539">Nucleus</keyword>
<feature type="domain" description="C2H2-type" evidence="13">
    <location>
        <begin position="298"/>
        <end position="325"/>
    </location>
</feature>
<feature type="domain" description="C2H2-type" evidence="13">
    <location>
        <begin position="214"/>
        <end position="241"/>
    </location>
</feature>
<accession>A0A8C4SYX1</accession>
<evidence type="ECO:0000259" key="13">
    <source>
        <dbReference type="PROSITE" id="PS50157"/>
    </source>
</evidence>
<evidence type="ECO:0000256" key="4">
    <source>
        <dbReference type="ARBA" id="ARBA00022737"/>
    </source>
</evidence>
<feature type="domain" description="C2H2-type" evidence="13">
    <location>
        <begin position="270"/>
        <end position="297"/>
    </location>
</feature>
<keyword evidence="3" id="KW-0479">Metal-binding</keyword>
<dbReference type="InterPro" id="IPR013087">
    <property type="entry name" value="Znf_C2H2_type"/>
</dbReference>
<comment type="similarity">
    <text evidence="2">Belongs to the krueppel C2H2-type zinc-finger protein family.</text>
</comment>
<keyword evidence="8" id="KW-0238">DNA-binding</keyword>
<evidence type="ECO:0000256" key="5">
    <source>
        <dbReference type="ARBA" id="ARBA00022771"/>
    </source>
</evidence>
<evidence type="ECO:0000256" key="7">
    <source>
        <dbReference type="ARBA" id="ARBA00023015"/>
    </source>
</evidence>
<keyword evidence="4" id="KW-0677">Repeat</keyword>
<evidence type="ECO:0000313" key="15">
    <source>
        <dbReference type="Proteomes" id="UP000694620"/>
    </source>
</evidence>
<feature type="domain" description="C2H2-type" evidence="13">
    <location>
        <begin position="410"/>
        <end position="437"/>
    </location>
</feature>
<evidence type="ECO:0000256" key="10">
    <source>
        <dbReference type="ARBA" id="ARBA00023242"/>
    </source>
</evidence>
<evidence type="ECO:0000256" key="6">
    <source>
        <dbReference type="ARBA" id="ARBA00022833"/>
    </source>
</evidence>
<dbReference type="Proteomes" id="UP000694620">
    <property type="component" value="Unassembled WGS sequence"/>
</dbReference>
<sequence>MASTTEDDVMAACLAHIKEEDCEWGATEALCMKLEDCEGNISVFKEEELEGEIIQVTVADSEDFSVNHEVQNHDTLFYGDSHCSLQPQFTFMRQPTTQQNSMELKSEFSEFQEKIFEGNGREAEEQQSSAIVEINFQKNASFSTSSFAQTALQCRLQRNQDKEKLKKLTRGSEILTAAPLPCSSLPVVKLRMREVINTDQQEHKRIIHTGKKPHCCPECGKGFSQISQLQTHTRVHTGERPYGCFECGKRFSDSSTLRQHTRIHTGEKPYACSECGKRFSHVGHLHSHTRIHTGEKPHCCPECGKQFSQISHLHIHRRSHTGEKPYCCSECGKRFSDSSSFRKHSRIHSREKPYCCSECDKRFSDSSSFRKHARIHSEVKPYCCVECGKRFPDSSTFRRHTRIHTGEKPYCCSECGKRYSSNSSFRKHTKMHTGDKKP</sequence>
<dbReference type="FunFam" id="3.30.160.60:FF:000557">
    <property type="entry name" value="zinc finger and SCAN domain-containing protein 29"/>
    <property type="match status" value="1"/>
</dbReference>
<dbReference type="Gene3D" id="3.30.160.60">
    <property type="entry name" value="Classic Zinc Finger"/>
    <property type="match status" value="8"/>
</dbReference>
<gene>
    <name evidence="14" type="primary">LOC114641781</name>
</gene>
<dbReference type="PANTHER" id="PTHR24393">
    <property type="entry name" value="ZINC FINGER PROTEIN"/>
    <property type="match status" value="1"/>
</dbReference>
<keyword evidence="7" id="KW-0805">Transcription regulation</keyword>
<reference evidence="14" key="2">
    <citation type="submission" date="2025-09" db="UniProtKB">
        <authorList>
            <consortium name="Ensembl"/>
        </authorList>
    </citation>
    <scope>IDENTIFICATION</scope>
</reference>
<dbReference type="GO" id="GO:0008270">
    <property type="term" value="F:zinc ion binding"/>
    <property type="evidence" value="ECO:0007669"/>
    <property type="project" value="UniProtKB-KW"/>
</dbReference>
<organism evidence="14 15">
    <name type="scientific">Erpetoichthys calabaricus</name>
    <name type="common">Rope fish</name>
    <name type="synonym">Calamoichthys calabaricus</name>
    <dbReference type="NCBI Taxonomy" id="27687"/>
    <lineage>
        <taxon>Eukaryota</taxon>
        <taxon>Metazoa</taxon>
        <taxon>Chordata</taxon>
        <taxon>Craniata</taxon>
        <taxon>Vertebrata</taxon>
        <taxon>Euteleostomi</taxon>
        <taxon>Actinopterygii</taxon>
        <taxon>Polypteriformes</taxon>
        <taxon>Polypteridae</taxon>
        <taxon>Erpetoichthys</taxon>
    </lineage>
</organism>
<evidence type="ECO:0000256" key="11">
    <source>
        <dbReference type="PROSITE-ProRule" id="PRU00042"/>
    </source>
</evidence>
<dbReference type="FunFam" id="3.30.160.60:FF:002343">
    <property type="entry name" value="Zinc finger protein 33A"/>
    <property type="match status" value="3"/>
</dbReference>
<dbReference type="FunFam" id="3.30.160.60:FF:000706">
    <property type="entry name" value="Zinc finger protein"/>
    <property type="match status" value="1"/>
</dbReference>
<keyword evidence="5 11" id="KW-0863">Zinc-finger</keyword>
<dbReference type="Ensembl" id="ENSECRT00000024804.1">
    <property type="protein sequence ID" value="ENSECRP00000024271.1"/>
    <property type="gene ID" value="ENSECRG00000016439.1"/>
</dbReference>
<dbReference type="FunFam" id="3.30.160.60:FF:001954">
    <property type="entry name" value="Zinc finger protein 787"/>
    <property type="match status" value="1"/>
</dbReference>
<feature type="domain" description="C2H2-type" evidence="13">
    <location>
        <begin position="354"/>
        <end position="381"/>
    </location>
</feature>
<feature type="region of interest" description="Disordered" evidence="12">
    <location>
        <begin position="417"/>
        <end position="438"/>
    </location>
</feature>
<evidence type="ECO:0000256" key="1">
    <source>
        <dbReference type="ARBA" id="ARBA00004123"/>
    </source>
</evidence>
<evidence type="ECO:0000256" key="12">
    <source>
        <dbReference type="SAM" id="MobiDB-lite"/>
    </source>
</evidence>
<feature type="domain" description="C2H2-type" evidence="13">
    <location>
        <begin position="382"/>
        <end position="409"/>
    </location>
</feature>